<protein>
    <submittedName>
        <fullName evidence="1">Uncharacterized protein</fullName>
    </submittedName>
</protein>
<dbReference type="AlphaFoldDB" id="A0A0F9DPG0"/>
<evidence type="ECO:0000313" key="1">
    <source>
        <dbReference type="EMBL" id="KKL63668.1"/>
    </source>
</evidence>
<reference evidence="1" key="1">
    <citation type="journal article" date="2015" name="Nature">
        <title>Complex archaea that bridge the gap between prokaryotes and eukaryotes.</title>
        <authorList>
            <person name="Spang A."/>
            <person name="Saw J.H."/>
            <person name="Jorgensen S.L."/>
            <person name="Zaremba-Niedzwiedzka K."/>
            <person name="Martijn J."/>
            <person name="Lind A.E."/>
            <person name="van Eijk R."/>
            <person name="Schleper C."/>
            <person name="Guy L."/>
            <person name="Ettema T.J."/>
        </authorList>
    </citation>
    <scope>NUCLEOTIDE SEQUENCE</scope>
</reference>
<comment type="caution">
    <text evidence="1">The sequence shown here is derived from an EMBL/GenBank/DDBJ whole genome shotgun (WGS) entry which is preliminary data.</text>
</comment>
<organism evidence="1">
    <name type="scientific">marine sediment metagenome</name>
    <dbReference type="NCBI Taxonomy" id="412755"/>
    <lineage>
        <taxon>unclassified sequences</taxon>
        <taxon>metagenomes</taxon>
        <taxon>ecological metagenomes</taxon>
    </lineage>
</organism>
<sequence>MATFYITPNLYPDNPHMFVVDVTQIVKIKGEPNTDFYRDYSGDHFWEVVIYTSGLDSDRSTLGPYWVDVIGSESDLTEVINGKLDEICSAIDWTKSPAFEDDLTEGTDTFPPYVYYQYPSPGQTNVPISSKIILRLREFLPAKGIDSSTVTMTIDGLSVIPDIYGNPYDTVFSYKPIPSA</sequence>
<proteinExistence type="predicted"/>
<gene>
    <name evidence="1" type="ORF">LCGC14_2172800</name>
</gene>
<dbReference type="EMBL" id="LAZR01028086">
    <property type="protein sequence ID" value="KKL63668.1"/>
    <property type="molecule type" value="Genomic_DNA"/>
</dbReference>
<accession>A0A0F9DPG0</accession>
<name>A0A0F9DPG0_9ZZZZ</name>